<dbReference type="AlphaFoldDB" id="A0A3S0ZVT1"/>
<proteinExistence type="predicted"/>
<dbReference type="RefSeq" id="WP_016875597.1">
    <property type="nucleotide sequence ID" value="NZ_AJLN01000100.1"/>
</dbReference>
<feature type="transmembrane region" description="Helical" evidence="6">
    <location>
        <begin position="205"/>
        <end position="224"/>
    </location>
</feature>
<keyword evidence="8" id="KW-1185">Reference proteome</keyword>
<evidence type="ECO:0000313" key="8">
    <source>
        <dbReference type="Proteomes" id="UP000268857"/>
    </source>
</evidence>
<comment type="caution">
    <text evidence="7">The sequence shown here is derived from an EMBL/GenBank/DDBJ whole genome shotgun (WGS) entry which is preliminary data.</text>
</comment>
<evidence type="ECO:0000256" key="6">
    <source>
        <dbReference type="SAM" id="Phobius"/>
    </source>
</evidence>
<evidence type="ECO:0008006" key="9">
    <source>
        <dbReference type="Google" id="ProtNLM"/>
    </source>
</evidence>
<dbReference type="PANTHER" id="PTHR34857:SF2">
    <property type="entry name" value="SLL0384 PROTEIN"/>
    <property type="match status" value="1"/>
</dbReference>
<dbReference type="STRING" id="211165.GCA_000317285_03846"/>
<keyword evidence="5 6" id="KW-0472">Membrane</keyword>
<evidence type="ECO:0000256" key="4">
    <source>
        <dbReference type="ARBA" id="ARBA00022989"/>
    </source>
</evidence>
<feature type="transmembrane region" description="Helical" evidence="6">
    <location>
        <begin position="34"/>
        <end position="50"/>
    </location>
</feature>
<keyword evidence="2" id="KW-1003">Cell membrane</keyword>
<dbReference type="Proteomes" id="UP000268857">
    <property type="component" value="Unassembled WGS sequence"/>
</dbReference>
<organism evidence="7 8">
    <name type="scientific">Chlorogloeopsis fritschii PCC 6912</name>
    <dbReference type="NCBI Taxonomy" id="211165"/>
    <lineage>
        <taxon>Bacteria</taxon>
        <taxon>Bacillati</taxon>
        <taxon>Cyanobacteriota</taxon>
        <taxon>Cyanophyceae</taxon>
        <taxon>Nostocales</taxon>
        <taxon>Chlorogloeopsidaceae</taxon>
        <taxon>Chlorogloeopsis</taxon>
    </lineage>
</organism>
<dbReference type="EMBL" id="RSCJ01000004">
    <property type="protein sequence ID" value="RUR84662.1"/>
    <property type="molecule type" value="Genomic_DNA"/>
</dbReference>
<feature type="transmembrane region" description="Helical" evidence="6">
    <location>
        <begin position="112"/>
        <end position="130"/>
    </location>
</feature>
<keyword evidence="3 6" id="KW-0812">Transmembrane</keyword>
<name>A0A3S0ZVT1_CHLFR</name>
<feature type="transmembrane region" description="Helical" evidence="6">
    <location>
        <begin position="12"/>
        <end position="28"/>
    </location>
</feature>
<evidence type="ECO:0000256" key="2">
    <source>
        <dbReference type="ARBA" id="ARBA00022475"/>
    </source>
</evidence>
<evidence type="ECO:0000256" key="1">
    <source>
        <dbReference type="ARBA" id="ARBA00004141"/>
    </source>
</evidence>
<evidence type="ECO:0000313" key="7">
    <source>
        <dbReference type="EMBL" id="RUR84662.1"/>
    </source>
</evidence>
<dbReference type="GO" id="GO:0005886">
    <property type="term" value="C:plasma membrane"/>
    <property type="evidence" value="ECO:0007669"/>
    <property type="project" value="UniProtKB-ARBA"/>
</dbReference>
<dbReference type="CDD" id="cd16914">
    <property type="entry name" value="EcfT"/>
    <property type="match status" value="1"/>
</dbReference>
<dbReference type="Pfam" id="PF02361">
    <property type="entry name" value="CbiQ"/>
    <property type="match status" value="1"/>
</dbReference>
<accession>A0A3S0ZVT1</accession>
<dbReference type="OrthoDB" id="574240at2"/>
<keyword evidence="4 6" id="KW-1133">Transmembrane helix</keyword>
<reference evidence="7 8" key="1">
    <citation type="journal article" date="2019" name="Genome Biol. Evol.">
        <title>Day and night: Metabolic profiles and evolutionary relationships of six axenic non-marine cyanobacteria.</title>
        <authorList>
            <person name="Will S.E."/>
            <person name="Henke P."/>
            <person name="Boedeker C."/>
            <person name="Huang S."/>
            <person name="Brinkmann H."/>
            <person name="Rohde M."/>
            <person name="Jarek M."/>
            <person name="Friedl T."/>
            <person name="Seufert S."/>
            <person name="Schumacher M."/>
            <person name="Overmann J."/>
            <person name="Neumann-Schaal M."/>
            <person name="Petersen J."/>
        </authorList>
    </citation>
    <scope>NUCLEOTIDE SEQUENCE [LARGE SCALE GENOMIC DNA]</scope>
    <source>
        <strain evidence="7 8">PCC 6912</strain>
    </source>
</reference>
<dbReference type="InterPro" id="IPR003339">
    <property type="entry name" value="ABC/ECF_trnsptr_transmembrane"/>
</dbReference>
<comment type="subcellular location">
    <subcellularLocation>
        <location evidence="1">Membrane</location>
        <topology evidence="1">Multi-pass membrane protein</topology>
    </subcellularLocation>
</comment>
<dbReference type="InterPro" id="IPR051611">
    <property type="entry name" value="ECF_transporter_component"/>
</dbReference>
<evidence type="ECO:0000256" key="3">
    <source>
        <dbReference type="ARBA" id="ARBA00022692"/>
    </source>
</evidence>
<sequence length="225" mass="25371">MRKRNFLTQINPLLKIIVCITILFVALLLHDIKAISVLVITLLTLLLVSVRINLKIFAYVAIALLIFMAISTWLRDFHTSVISSLRLIAILLPTPLLASTTSPSDLVRAIQAARLPNFIVLSLMLIWRFLPVIQQEAQRIIEANWLRGVNVARQPRQWFSGLLMPLIFRIVAYADDVTVGLETRGYDPQAPRSNSQPLRWQSKDTIFAVSAAAIMTVVGYLEWVA</sequence>
<dbReference type="PANTHER" id="PTHR34857">
    <property type="entry name" value="SLL0384 PROTEIN"/>
    <property type="match status" value="1"/>
</dbReference>
<gene>
    <name evidence="7" type="ORF">PCC6912_15570</name>
</gene>
<feature type="transmembrane region" description="Helical" evidence="6">
    <location>
        <begin position="57"/>
        <end position="74"/>
    </location>
</feature>
<evidence type="ECO:0000256" key="5">
    <source>
        <dbReference type="ARBA" id="ARBA00023136"/>
    </source>
</evidence>
<protein>
    <recommendedName>
        <fullName evidence="9">Cobalt ABC transporter permease</fullName>
    </recommendedName>
</protein>